<reference evidence="1 2" key="1">
    <citation type="journal article" date="2019" name="Commun. Biol.">
        <title>The bagworm genome reveals a unique fibroin gene that provides high tensile strength.</title>
        <authorList>
            <person name="Kono N."/>
            <person name="Nakamura H."/>
            <person name="Ohtoshi R."/>
            <person name="Tomita M."/>
            <person name="Numata K."/>
            <person name="Arakawa K."/>
        </authorList>
    </citation>
    <scope>NUCLEOTIDE SEQUENCE [LARGE SCALE GENOMIC DNA]</scope>
</reference>
<dbReference type="EMBL" id="BGZK01000444">
    <property type="protein sequence ID" value="GBP43894.1"/>
    <property type="molecule type" value="Genomic_DNA"/>
</dbReference>
<protein>
    <submittedName>
        <fullName evidence="1">Uncharacterized protein</fullName>
    </submittedName>
</protein>
<accession>A0A4C1W158</accession>
<organism evidence="1 2">
    <name type="scientific">Eumeta variegata</name>
    <name type="common">Bagworm moth</name>
    <name type="synonym">Eumeta japonica</name>
    <dbReference type="NCBI Taxonomy" id="151549"/>
    <lineage>
        <taxon>Eukaryota</taxon>
        <taxon>Metazoa</taxon>
        <taxon>Ecdysozoa</taxon>
        <taxon>Arthropoda</taxon>
        <taxon>Hexapoda</taxon>
        <taxon>Insecta</taxon>
        <taxon>Pterygota</taxon>
        <taxon>Neoptera</taxon>
        <taxon>Endopterygota</taxon>
        <taxon>Lepidoptera</taxon>
        <taxon>Glossata</taxon>
        <taxon>Ditrysia</taxon>
        <taxon>Tineoidea</taxon>
        <taxon>Psychidae</taxon>
        <taxon>Oiketicinae</taxon>
        <taxon>Eumeta</taxon>
    </lineage>
</organism>
<evidence type="ECO:0000313" key="1">
    <source>
        <dbReference type="EMBL" id="GBP43894.1"/>
    </source>
</evidence>
<comment type="caution">
    <text evidence="1">The sequence shown here is derived from an EMBL/GenBank/DDBJ whole genome shotgun (WGS) entry which is preliminary data.</text>
</comment>
<name>A0A4C1W158_EUMVA</name>
<proteinExistence type="predicted"/>
<gene>
    <name evidence="1" type="ORF">EVAR_41750_1</name>
</gene>
<dbReference type="AlphaFoldDB" id="A0A4C1W158"/>
<sequence>MRVCNRSPAAGGTSSKASFCLGITLVRRSSGCCRAPRRVTGARSRIRRHGRFEAVSTITDSIEDKVGYEISPQLIRKTNLFSVGVDSTTRTP</sequence>
<dbReference type="Proteomes" id="UP000299102">
    <property type="component" value="Unassembled WGS sequence"/>
</dbReference>
<evidence type="ECO:0000313" key="2">
    <source>
        <dbReference type="Proteomes" id="UP000299102"/>
    </source>
</evidence>
<keyword evidence="2" id="KW-1185">Reference proteome</keyword>